<accession>A0A061EQF8</accession>
<dbReference type="PANTHER" id="PTHR33484">
    <property type="entry name" value="BNAC07G33360D PROTEIN"/>
    <property type="match status" value="1"/>
</dbReference>
<evidence type="ECO:0000256" key="1">
    <source>
        <dbReference type="SAM" id="MobiDB-lite"/>
    </source>
</evidence>
<name>A0A061EQF8_THECC</name>
<dbReference type="Gramene" id="EOY06582">
    <property type="protein sequence ID" value="EOY06582"/>
    <property type="gene ID" value="TCM_021258"/>
</dbReference>
<reference evidence="2 3" key="1">
    <citation type="journal article" date="2013" name="Genome Biol.">
        <title>The genome sequence of the most widely cultivated cacao type and its use to identify candidate genes regulating pod color.</title>
        <authorList>
            <person name="Motamayor J.C."/>
            <person name="Mockaitis K."/>
            <person name="Schmutz J."/>
            <person name="Haiminen N."/>
            <person name="Iii D.L."/>
            <person name="Cornejo O."/>
            <person name="Findley S.D."/>
            <person name="Zheng P."/>
            <person name="Utro F."/>
            <person name="Royaert S."/>
            <person name="Saski C."/>
            <person name="Jenkins J."/>
            <person name="Podicheti R."/>
            <person name="Zhao M."/>
            <person name="Scheffler B.E."/>
            <person name="Stack J.C."/>
            <person name="Feltus F.A."/>
            <person name="Mustiga G.M."/>
            <person name="Amores F."/>
            <person name="Phillips W."/>
            <person name="Marelli J.P."/>
            <person name="May G.D."/>
            <person name="Shapiro H."/>
            <person name="Ma J."/>
            <person name="Bustamante C.D."/>
            <person name="Schnell R.J."/>
            <person name="Main D."/>
            <person name="Gilbert D."/>
            <person name="Parida L."/>
            <person name="Kuhn D.N."/>
        </authorList>
    </citation>
    <scope>NUCLEOTIDE SEQUENCE [LARGE SCALE GENOMIC DNA]</scope>
    <source>
        <strain evidence="3">cv. Matina 1-6</strain>
    </source>
</reference>
<proteinExistence type="predicted"/>
<dbReference type="PANTHER" id="PTHR33484:SF12">
    <property type="entry name" value="AP2_ERF DOMAIN-CONTAINING PROTEIN"/>
    <property type="match status" value="1"/>
</dbReference>
<feature type="region of interest" description="Disordered" evidence="1">
    <location>
        <begin position="25"/>
        <end position="54"/>
    </location>
</feature>
<keyword evidence="3" id="KW-1185">Reference proteome</keyword>
<organism evidence="2 3">
    <name type="scientific">Theobroma cacao</name>
    <name type="common">Cacao</name>
    <name type="synonym">Cocoa</name>
    <dbReference type="NCBI Taxonomy" id="3641"/>
    <lineage>
        <taxon>Eukaryota</taxon>
        <taxon>Viridiplantae</taxon>
        <taxon>Streptophyta</taxon>
        <taxon>Embryophyta</taxon>
        <taxon>Tracheophyta</taxon>
        <taxon>Spermatophyta</taxon>
        <taxon>Magnoliopsida</taxon>
        <taxon>eudicotyledons</taxon>
        <taxon>Gunneridae</taxon>
        <taxon>Pentapetalae</taxon>
        <taxon>rosids</taxon>
        <taxon>malvids</taxon>
        <taxon>Malvales</taxon>
        <taxon>Malvaceae</taxon>
        <taxon>Byttnerioideae</taxon>
        <taxon>Theobroma</taxon>
    </lineage>
</organism>
<protein>
    <submittedName>
        <fullName evidence="2">Uncharacterized protein</fullName>
    </submittedName>
</protein>
<gene>
    <name evidence="2" type="ORF">TCM_021258</name>
</gene>
<sequence>MASGQRDDHLRMVGLEGFGLIDQIYGPTRRPSPRVQSQQVHQNHYRHPQQHQHQQSCIYHGSQANTVRESVVNHSLGTTRQFYSIVQSVYQEPQVSAAEKAEISSNEAARVYGGMVMLSYTRTRPLR</sequence>
<evidence type="ECO:0000313" key="2">
    <source>
        <dbReference type="EMBL" id="EOY06582.1"/>
    </source>
</evidence>
<dbReference type="Proteomes" id="UP000026915">
    <property type="component" value="Chromosome 4"/>
</dbReference>
<dbReference type="InParanoid" id="A0A061EQF8"/>
<dbReference type="HOGENOM" id="CLU_1858883_0_0_1"/>
<dbReference type="EMBL" id="CM001882">
    <property type="protein sequence ID" value="EOY06582.1"/>
    <property type="molecule type" value="Genomic_DNA"/>
</dbReference>
<evidence type="ECO:0000313" key="3">
    <source>
        <dbReference type="Proteomes" id="UP000026915"/>
    </source>
</evidence>
<dbReference type="AlphaFoldDB" id="A0A061EQF8"/>